<dbReference type="SUPFAM" id="SSF53649">
    <property type="entry name" value="Alkaline phosphatase-like"/>
    <property type="match status" value="1"/>
</dbReference>
<evidence type="ECO:0000259" key="4">
    <source>
        <dbReference type="Pfam" id="PF00884"/>
    </source>
</evidence>
<keyword evidence="6" id="KW-1185">Reference proteome</keyword>
<protein>
    <submittedName>
        <fullName evidence="5">Sulfatase-like hydrolase/transferase</fullName>
    </submittedName>
</protein>
<dbReference type="RefSeq" id="WP_199603479.1">
    <property type="nucleotide sequence ID" value="NZ_JAEHJZ010000066.1"/>
</dbReference>
<dbReference type="Gene3D" id="3.40.720.10">
    <property type="entry name" value="Alkaline Phosphatase, subunit A"/>
    <property type="match status" value="1"/>
</dbReference>
<dbReference type="GO" id="GO:0005737">
    <property type="term" value="C:cytoplasm"/>
    <property type="evidence" value="ECO:0007669"/>
    <property type="project" value="TreeGrafter"/>
</dbReference>
<dbReference type="GO" id="GO:0046872">
    <property type="term" value="F:metal ion binding"/>
    <property type="evidence" value="ECO:0007669"/>
    <property type="project" value="UniProtKB-KW"/>
</dbReference>
<dbReference type="InterPro" id="IPR017850">
    <property type="entry name" value="Alkaline_phosphatase_core_sf"/>
</dbReference>
<feature type="domain" description="Sulfatase N-terminal" evidence="4">
    <location>
        <begin position="175"/>
        <end position="367"/>
    </location>
</feature>
<evidence type="ECO:0000256" key="1">
    <source>
        <dbReference type="ARBA" id="ARBA00008779"/>
    </source>
</evidence>
<dbReference type="PROSITE" id="PS00523">
    <property type="entry name" value="SULFATASE_1"/>
    <property type="match status" value="1"/>
</dbReference>
<feature type="domain" description="Sulfatase N-terminal" evidence="4">
    <location>
        <begin position="52"/>
        <end position="169"/>
    </location>
</feature>
<dbReference type="PROSITE" id="PS51257">
    <property type="entry name" value="PROKAR_LIPOPROTEIN"/>
    <property type="match status" value="1"/>
</dbReference>
<keyword evidence="3 5" id="KW-0378">Hydrolase</keyword>
<dbReference type="GO" id="GO:0008484">
    <property type="term" value="F:sulfuric ester hydrolase activity"/>
    <property type="evidence" value="ECO:0007669"/>
    <property type="project" value="TreeGrafter"/>
</dbReference>
<dbReference type="Proteomes" id="UP000662373">
    <property type="component" value="Unassembled WGS sequence"/>
</dbReference>
<evidence type="ECO:0000256" key="3">
    <source>
        <dbReference type="ARBA" id="ARBA00022801"/>
    </source>
</evidence>
<dbReference type="Pfam" id="PF00884">
    <property type="entry name" value="Sulfatase"/>
    <property type="match status" value="2"/>
</dbReference>
<evidence type="ECO:0000256" key="2">
    <source>
        <dbReference type="ARBA" id="ARBA00022723"/>
    </source>
</evidence>
<dbReference type="PANTHER" id="PTHR45953">
    <property type="entry name" value="IDURONATE 2-SULFATASE"/>
    <property type="match status" value="1"/>
</dbReference>
<keyword evidence="2" id="KW-0479">Metal-binding</keyword>
<dbReference type="AlphaFoldDB" id="A0A934NJQ0"/>
<dbReference type="PANTHER" id="PTHR45953:SF1">
    <property type="entry name" value="IDURONATE 2-SULFATASE"/>
    <property type="match status" value="1"/>
</dbReference>
<proteinExistence type="inferred from homology"/>
<reference evidence="5 6" key="1">
    <citation type="submission" date="2020-09" db="EMBL/GenBank/DDBJ databases">
        <title>Draft genome of Gelidibacter salicanalis PAMC21136.</title>
        <authorList>
            <person name="Park H."/>
        </authorList>
    </citation>
    <scope>NUCLEOTIDE SEQUENCE [LARGE SCALE GENOMIC DNA]</scope>
    <source>
        <strain evidence="5 6">PAMC21136</strain>
    </source>
</reference>
<dbReference type="EMBL" id="JAEHJZ010000066">
    <property type="protein sequence ID" value="MBJ7882988.1"/>
    <property type="molecule type" value="Genomic_DNA"/>
</dbReference>
<dbReference type="InterPro" id="IPR000917">
    <property type="entry name" value="Sulfatase_N"/>
</dbReference>
<organism evidence="5 6">
    <name type="scientific">Gelidibacter salicanalis</name>
    <dbReference type="NCBI Taxonomy" id="291193"/>
    <lineage>
        <taxon>Bacteria</taxon>
        <taxon>Pseudomonadati</taxon>
        <taxon>Bacteroidota</taxon>
        <taxon>Flavobacteriia</taxon>
        <taxon>Flavobacteriales</taxon>
        <taxon>Flavobacteriaceae</taxon>
        <taxon>Gelidibacter</taxon>
    </lineage>
</organism>
<gene>
    <name evidence="5" type="ORF">JEM65_20335</name>
</gene>
<sequence>MKKTLSSNRIYANPRIVRLLMFSLTTIFVLSCKETVDKNSDEPEDISNQDRPNIVLIMTDQHQAEALSIAGNLNLKTPNLDKLATSGVRFENAYVTFPLCSPSRSSMFTGQLPHQLGVNSNADTALQKNVANTSLAQVLKSNGYDCAYGGKWHAPEVEIEDNSGFDKISEFGDLNLAENSIAFLKSKAASKTPFFLVASFDNPHTICEWARNQPLPYGNIKPVPLEETPTLPINFKKSATFPEALQYEQAADVLSYPTKHYTEADWRQYRYTYYRLIEKVDHEIGKIIDAIDALGLRDNTIIIFTSDHGDGNASHGWNQKTALFQESINVPLIISDKTVQIAQKTTKKNLVSTGLDLYSTVLDYAGISTSDTLLGKSIRPMISLGNDRENHDFVVTETKFDSKNGYGTLGRAVIDKQYKYVLYSWGKHREQFFDLAADPFEMNNLANAQDHFELMDSYRQKLITWCQKTNDTQFLKRAILPSTTTMSSSLLFDKPY</sequence>
<comment type="caution">
    <text evidence="5">The sequence shown here is derived from an EMBL/GenBank/DDBJ whole genome shotgun (WGS) entry which is preliminary data.</text>
</comment>
<accession>A0A934NJQ0</accession>
<comment type="similarity">
    <text evidence="1">Belongs to the sulfatase family.</text>
</comment>
<name>A0A934NJQ0_9FLAO</name>
<evidence type="ECO:0000313" key="5">
    <source>
        <dbReference type="EMBL" id="MBJ7882988.1"/>
    </source>
</evidence>
<dbReference type="InterPro" id="IPR024607">
    <property type="entry name" value="Sulfatase_CS"/>
</dbReference>
<evidence type="ECO:0000313" key="6">
    <source>
        <dbReference type="Proteomes" id="UP000662373"/>
    </source>
</evidence>